<organism evidence="7 8">
    <name type="scientific">Trifolium subterraneum</name>
    <name type="common">Subterranean clover</name>
    <dbReference type="NCBI Taxonomy" id="3900"/>
    <lineage>
        <taxon>Eukaryota</taxon>
        <taxon>Viridiplantae</taxon>
        <taxon>Streptophyta</taxon>
        <taxon>Embryophyta</taxon>
        <taxon>Tracheophyta</taxon>
        <taxon>Spermatophyta</taxon>
        <taxon>Magnoliopsida</taxon>
        <taxon>eudicotyledons</taxon>
        <taxon>Gunneridae</taxon>
        <taxon>Pentapetalae</taxon>
        <taxon>rosids</taxon>
        <taxon>fabids</taxon>
        <taxon>Fabales</taxon>
        <taxon>Fabaceae</taxon>
        <taxon>Papilionoideae</taxon>
        <taxon>50 kb inversion clade</taxon>
        <taxon>NPAAA clade</taxon>
        <taxon>Hologalegina</taxon>
        <taxon>IRL clade</taxon>
        <taxon>Trifolieae</taxon>
        <taxon>Trifolium</taxon>
    </lineage>
</organism>
<dbReference type="PANTHER" id="PTHR46481:SF10">
    <property type="entry name" value="ZINC FINGER BED DOMAIN-CONTAINING PROTEIN 39"/>
    <property type="match status" value="1"/>
</dbReference>
<evidence type="ECO:0000256" key="4">
    <source>
        <dbReference type="ARBA" id="ARBA00022833"/>
    </source>
</evidence>
<comment type="subcellular location">
    <subcellularLocation>
        <location evidence="1">Nucleus</location>
    </subcellularLocation>
</comment>
<proteinExistence type="predicted"/>
<dbReference type="Proteomes" id="UP000242715">
    <property type="component" value="Unassembled WGS sequence"/>
</dbReference>
<dbReference type="SUPFAM" id="SSF53098">
    <property type="entry name" value="Ribonuclease H-like"/>
    <property type="match status" value="1"/>
</dbReference>
<evidence type="ECO:0000313" key="8">
    <source>
        <dbReference type="Proteomes" id="UP000242715"/>
    </source>
</evidence>
<name>A0A2Z6MU93_TRISU</name>
<keyword evidence="8" id="KW-1185">Reference proteome</keyword>
<keyword evidence="5" id="KW-0539">Nucleus</keyword>
<dbReference type="InterPro" id="IPR008906">
    <property type="entry name" value="HATC_C_dom"/>
</dbReference>
<evidence type="ECO:0000313" key="7">
    <source>
        <dbReference type="EMBL" id="GAU19705.1"/>
    </source>
</evidence>
<dbReference type="EMBL" id="DF973203">
    <property type="protein sequence ID" value="GAU19705.1"/>
    <property type="molecule type" value="Genomic_DNA"/>
</dbReference>
<dbReference type="InterPro" id="IPR012337">
    <property type="entry name" value="RNaseH-like_sf"/>
</dbReference>
<dbReference type="OrthoDB" id="1873329at2759"/>
<sequence>MDFINESCGAENECRVLQTCNSAYSEPPKKKLRRFNVWNYFVVIDKNGKEMCECMTCGRVFTCGGRSGISHLNQHILVCPLVMKSRIAEDFKLKKIDHVMVRESITQMTIKNYLPFRFVEWDKFRAFTKFVSHNEAEFLSRDIVVADVMKVYLLEKDKLKKQLASIEGRVCLSLHCWTSSTSSSRYITLTAHFMDDKWNLIAKLLNCCHLDTPRDNFELSRKVYGYLQEWGIERNVYSITVDNASTNDDLQNLKNQLCSLDGLLSNGNYFHLKCCARVLDLMVEESLKVVSDVLDKIRKSLKYVSVSNSRLKQFYKCVEEVGGGDGSDVLHLDVSGKWVSTYTMLNSAMKYRSAFEHMCLKDTTYSHCPSSEEWERGEQICKFLEIFYGLTTIISRCTYPTSGTHLGHDTEIVKDKVSSVRKAIHALFDEYADKSASTSSSLSVLDPHSCSSTEESDQDLSFEEYEEKLEKQRHEKYIDGLTQLDHYLKETDIYYKNPLEYWNHSGHKYGILERMARDVLSIPIITVASESAFSPGSCILNKYRSCMSSENLQALVCSHNCYINLGHYIITQINLEM</sequence>
<evidence type="ECO:0000256" key="3">
    <source>
        <dbReference type="ARBA" id="ARBA00022771"/>
    </source>
</evidence>
<dbReference type="GO" id="GO:0046983">
    <property type="term" value="F:protein dimerization activity"/>
    <property type="evidence" value="ECO:0007669"/>
    <property type="project" value="InterPro"/>
</dbReference>
<dbReference type="PANTHER" id="PTHR46481">
    <property type="entry name" value="ZINC FINGER BED DOMAIN-CONTAINING PROTEIN 4"/>
    <property type="match status" value="1"/>
</dbReference>
<evidence type="ECO:0000256" key="2">
    <source>
        <dbReference type="ARBA" id="ARBA00022723"/>
    </source>
</evidence>
<reference evidence="8" key="1">
    <citation type="journal article" date="2017" name="Front. Plant Sci.">
        <title>Climate Clever Clovers: New Paradigm to Reduce the Environmental Footprint of Ruminants by Breeding Low Methanogenic Forages Utilizing Haplotype Variation.</title>
        <authorList>
            <person name="Kaur P."/>
            <person name="Appels R."/>
            <person name="Bayer P.E."/>
            <person name="Keeble-Gagnere G."/>
            <person name="Wang J."/>
            <person name="Hirakawa H."/>
            <person name="Shirasawa K."/>
            <person name="Vercoe P."/>
            <person name="Stefanova K."/>
            <person name="Durmic Z."/>
            <person name="Nichols P."/>
            <person name="Revell C."/>
            <person name="Isobe S.N."/>
            <person name="Edwards D."/>
            <person name="Erskine W."/>
        </authorList>
    </citation>
    <scope>NUCLEOTIDE SEQUENCE [LARGE SCALE GENOMIC DNA]</scope>
    <source>
        <strain evidence="8">cv. Daliak</strain>
    </source>
</reference>
<feature type="domain" description="HAT C-terminal dimerisation" evidence="6">
    <location>
        <begin position="484"/>
        <end position="560"/>
    </location>
</feature>
<evidence type="ECO:0000259" key="6">
    <source>
        <dbReference type="Pfam" id="PF05699"/>
    </source>
</evidence>
<keyword evidence="2" id="KW-0479">Metal-binding</keyword>
<protein>
    <recommendedName>
        <fullName evidence="6">HAT C-terminal dimerisation domain-containing protein</fullName>
    </recommendedName>
</protein>
<keyword evidence="3" id="KW-0863">Zinc-finger</keyword>
<dbReference type="GO" id="GO:0008270">
    <property type="term" value="F:zinc ion binding"/>
    <property type="evidence" value="ECO:0007669"/>
    <property type="project" value="UniProtKB-KW"/>
</dbReference>
<evidence type="ECO:0000256" key="5">
    <source>
        <dbReference type="ARBA" id="ARBA00023242"/>
    </source>
</evidence>
<dbReference type="Pfam" id="PF05699">
    <property type="entry name" value="Dimer_Tnp_hAT"/>
    <property type="match status" value="1"/>
</dbReference>
<accession>A0A2Z6MU93</accession>
<dbReference type="GO" id="GO:0005634">
    <property type="term" value="C:nucleus"/>
    <property type="evidence" value="ECO:0007669"/>
    <property type="project" value="UniProtKB-SubCell"/>
</dbReference>
<dbReference type="SMART" id="SM00614">
    <property type="entry name" value="ZnF_BED"/>
    <property type="match status" value="1"/>
</dbReference>
<dbReference type="AlphaFoldDB" id="A0A2Z6MU93"/>
<evidence type="ECO:0000256" key="1">
    <source>
        <dbReference type="ARBA" id="ARBA00004123"/>
    </source>
</evidence>
<dbReference type="InterPro" id="IPR052035">
    <property type="entry name" value="ZnF_BED_domain_contain"/>
</dbReference>
<gene>
    <name evidence="7" type="ORF">TSUD_78300</name>
</gene>
<keyword evidence="4" id="KW-0862">Zinc</keyword>